<dbReference type="Pfam" id="PF20050">
    <property type="entry name" value="DUF6452"/>
    <property type="match status" value="1"/>
</dbReference>
<gene>
    <name evidence="2" type="ORF">SAMN05444355_105132</name>
</gene>
<accession>A0A1H9K1X9</accession>
<dbReference type="AlphaFoldDB" id="A0A1H9K1X9"/>
<evidence type="ECO:0000256" key="1">
    <source>
        <dbReference type="SAM" id="SignalP"/>
    </source>
</evidence>
<keyword evidence="1" id="KW-0732">Signal</keyword>
<evidence type="ECO:0008006" key="4">
    <source>
        <dbReference type="Google" id="ProtNLM"/>
    </source>
</evidence>
<dbReference type="Proteomes" id="UP000183658">
    <property type="component" value="Unassembled WGS sequence"/>
</dbReference>
<sequence>MEFYPFMKKIILLLFVIALSFSGCEKDDICDTNTVTTPRLVISFYDVTNSSVLKNVTNLKITGEGITDGVIFNGSSLINGSTVSIPLKTDADATTFSFILNYVSTNPGLVNEDILKFNYVREELFVSRACGFKTNYTLDPQTPYVHTDAATADKKWIQYIAVKNSSIANENETHLEIYF</sequence>
<name>A0A1H9K1X9_FLAFI</name>
<dbReference type="EMBL" id="FOFZ01000005">
    <property type="protein sequence ID" value="SEQ92923.1"/>
    <property type="molecule type" value="Genomic_DNA"/>
</dbReference>
<evidence type="ECO:0000313" key="3">
    <source>
        <dbReference type="Proteomes" id="UP000183658"/>
    </source>
</evidence>
<proteinExistence type="predicted"/>
<organism evidence="2 3">
    <name type="scientific">Flavobacterium frigoris</name>
    <dbReference type="NCBI Taxonomy" id="229204"/>
    <lineage>
        <taxon>Bacteria</taxon>
        <taxon>Pseudomonadati</taxon>
        <taxon>Bacteroidota</taxon>
        <taxon>Flavobacteriia</taxon>
        <taxon>Flavobacteriales</taxon>
        <taxon>Flavobacteriaceae</taxon>
        <taxon>Flavobacterium</taxon>
    </lineage>
</organism>
<feature type="signal peptide" evidence="1">
    <location>
        <begin position="1"/>
        <end position="25"/>
    </location>
</feature>
<keyword evidence="3" id="KW-1185">Reference proteome</keyword>
<reference evidence="3" key="1">
    <citation type="submission" date="2016-10" db="EMBL/GenBank/DDBJ databases">
        <authorList>
            <person name="Varghese N."/>
            <person name="Submissions S."/>
        </authorList>
    </citation>
    <scope>NUCLEOTIDE SEQUENCE [LARGE SCALE GENOMIC DNA]</scope>
    <source>
        <strain evidence="3">DSM 15719</strain>
    </source>
</reference>
<evidence type="ECO:0000313" key="2">
    <source>
        <dbReference type="EMBL" id="SEQ92923.1"/>
    </source>
</evidence>
<dbReference type="InterPro" id="IPR045607">
    <property type="entry name" value="DUF6452"/>
</dbReference>
<protein>
    <recommendedName>
        <fullName evidence="4">Lipoprotein</fullName>
    </recommendedName>
</protein>
<feature type="chain" id="PRO_5010361073" description="Lipoprotein" evidence="1">
    <location>
        <begin position="26"/>
        <end position="179"/>
    </location>
</feature>